<name>A0A3M4M7J5_PSECI</name>
<evidence type="ECO:0000313" key="3">
    <source>
        <dbReference type="Proteomes" id="UP000277236"/>
    </source>
</evidence>
<evidence type="ECO:0000313" key="2">
    <source>
        <dbReference type="EMBL" id="RMQ49553.1"/>
    </source>
</evidence>
<dbReference type="Gene3D" id="3.20.20.140">
    <property type="entry name" value="Metal-dependent hydrolases"/>
    <property type="match status" value="1"/>
</dbReference>
<dbReference type="InterPro" id="IPR032466">
    <property type="entry name" value="Metal_Hydrolase"/>
</dbReference>
<dbReference type="EMBL" id="RBRE01000016">
    <property type="protein sequence ID" value="RMQ49553.1"/>
    <property type="molecule type" value="Genomic_DNA"/>
</dbReference>
<sequence length="555" mass="60731">MDVMAEHAKELVLFNAAIYTLDTLQPWADAMAVRDGRIVAVGSEQQARAAVSSAAQIIDLEGRMVMPGLADIHNHFLIAGRTELYEISFPPNTSLDDIIERVREAARDAPMDRWITGGIWGSNMLDQLTYEARLRLDEAAGGRPVMLTDDSHHNRWLNDAGLEACGIDNDTPDPPNGTVVRRPENGEATGLLLEAAVSLAEGPVGRALAAEPERDVAAGVHALKKLNSVGITALQEPLSARFVMDAIKSMAERDLLTSWVVGTMPVQSGPFSTDAWGEELFALRDEYRSQYFRPEFGKLFMDGVPTTHTSALLEPYVETETYGCCFRGTNFMTVPQLAKVIADCEKADISVKIHCTGDGSVRAALDAFEVVRTFNGGSRRHQIAHAGYVHPDDVPRFVELDIVADLSPMLWFPGIIVEQLKVVLSEERVDKSHRHVDMEKAGVLMAAGSDWPVVPDPNPFIGLQGIITRRDPTGQFPGAIGADQGLDLATALRVYTLDPVRAMGLEKETGSLVTGKSADFIVLDRNLFQIPAEQLIETRVLQTYFAGQRVYEAQA</sequence>
<protein>
    <submittedName>
        <fullName evidence="2">Amidohydrolase 3</fullName>
    </submittedName>
</protein>
<proteinExistence type="predicted"/>
<gene>
    <name evidence="2" type="ORF">ALQ04_03406</name>
</gene>
<dbReference type="SUPFAM" id="SSF51556">
    <property type="entry name" value="Metallo-dependent hydrolases"/>
    <property type="match status" value="1"/>
</dbReference>
<keyword evidence="2" id="KW-0378">Hydrolase</keyword>
<dbReference type="Proteomes" id="UP000277236">
    <property type="component" value="Unassembled WGS sequence"/>
</dbReference>
<dbReference type="InterPro" id="IPR033932">
    <property type="entry name" value="YtcJ-like"/>
</dbReference>
<dbReference type="PANTHER" id="PTHR22642">
    <property type="entry name" value="IMIDAZOLONEPROPIONASE"/>
    <property type="match status" value="1"/>
</dbReference>
<accession>A0A3M4M7J5</accession>
<comment type="caution">
    <text evidence="2">The sequence shown here is derived from an EMBL/GenBank/DDBJ whole genome shotgun (WGS) entry which is preliminary data.</text>
</comment>
<reference evidence="2 3" key="1">
    <citation type="submission" date="2018-08" db="EMBL/GenBank/DDBJ databases">
        <title>Recombination of ecologically and evolutionarily significant loci maintains genetic cohesion in the Pseudomonas syringae species complex.</title>
        <authorList>
            <person name="Dillon M."/>
            <person name="Thakur S."/>
            <person name="Almeida R.N.D."/>
            <person name="Weir B.S."/>
            <person name="Guttman D.S."/>
        </authorList>
    </citation>
    <scope>NUCLEOTIDE SEQUENCE [LARGE SCALE GENOMIC DNA]</scope>
    <source>
        <strain evidence="2 3">ICMP 3353</strain>
    </source>
</reference>
<feature type="domain" description="Amidohydrolase 3" evidence="1">
    <location>
        <begin position="56"/>
        <end position="551"/>
    </location>
</feature>
<evidence type="ECO:0000259" key="1">
    <source>
        <dbReference type="Pfam" id="PF07969"/>
    </source>
</evidence>
<organism evidence="2 3">
    <name type="scientific">Pseudomonas cichorii</name>
    <dbReference type="NCBI Taxonomy" id="36746"/>
    <lineage>
        <taxon>Bacteria</taxon>
        <taxon>Pseudomonadati</taxon>
        <taxon>Pseudomonadota</taxon>
        <taxon>Gammaproteobacteria</taxon>
        <taxon>Pseudomonadales</taxon>
        <taxon>Pseudomonadaceae</taxon>
        <taxon>Pseudomonas</taxon>
    </lineage>
</organism>
<dbReference type="InterPro" id="IPR013108">
    <property type="entry name" value="Amidohydro_3"/>
</dbReference>
<dbReference type="Gene3D" id="3.10.310.70">
    <property type="match status" value="1"/>
</dbReference>
<dbReference type="InterPro" id="IPR011059">
    <property type="entry name" value="Metal-dep_hydrolase_composite"/>
</dbReference>
<dbReference type="SUPFAM" id="SSF51338">
    <property type="entry name" value="Composite domain of metallo-dependent hydrolases"/>
    <property type="match status" value="1"/>
</dbReference>
<dbReference type="CDD" id="cd01300">
    <property type="entry name" value="YtcJ_like"/>
    <property type="match status" value="1"/>
</dbReference>
<dbReference type="GO" id="GO:0016810">
    <property type="term" value="F:hydrolase activity, acting on carbon-nitrogen (but not peptide) bonds"/>
    <property type="evidence" value="ECO:0007669"/>
    <property type="project" value="InterPro"/>
</dbReference>
<dbReference type="PANTHER" id="PTHR22642:SF2">
    <property type="entry name" value="PROTEIN LONG AFTER FAR-RED 3"/>
    <property type="match status" value="1"/>
</dbReference>
<dbReference type="Gene3D" id="2.30.40.10">
    <property type="entry name" value="Urease, subunit C, domain 1"/>
    <property type="match status" value="1"/>
</dbReference>
<dbReference type="AlphaFoldDB" id="A0A3M4M7J5"/>
<dbReference type="Pfam" id="PF07969">
    <property type="entry name" value="Amidohydro_3"/>
    <property type="match status" value="1"/>
</dbReference>